<evidence type="ECO:0000256" key="6">
    <source>
        <dbReference type="ARBA" id="ARBA00022692"/>
    </source>
</evidence>
<keyword evidence="7" id="KW-0479">Metal-binding</keyword>
<dbReference type="PIRSF" id="PIRSF000267">
    <property type="entry name" value="Cyt_oxidse_sub2"/>
    <property type="match status" value="1"/>
</dbReference>
<protein>
    <submittedName>
        <fullName evidence="13">Cytochrome d ubiquinol oxidase subunit II</fullName>
    </submittedName>
</protein>
<comment type="similarity">
    <text evidence="2">Belongs to the cytochrome ubiquinol oxidase subunit 2 family.</text>
</comment>
<evidence type="ECO:0000256" key="10">
    <source>
        <dbReference type="ARBA" id="ARBA00023004"/>
    </source>
</evidence>
<name>A0A1E2VB00_9GAMM</name>
<dbReference type="GO" id="GO:0019646">
    <property type="term" value="P:aerobic electron transport chain"/>
    <property type="evidence" value="ECO:0007669"/>
    <property type="project" value="TreeGrafter"/>
</dbReference>
<keyword evidence="4" id="KW-1003">Cell membrane</keyword>
<keyword evidence="10" id="KW-0408">Iron</keyword>
<evidence type="ECO:0000256" key="7">
    <source>
        <dbReference type="ARBA" id="ARBA00022723"/>
    </source>
</evidence>
<evidence type="ECO:0000256" key="2">
    <source>
        <dbReference type="ARBA" id="ARBA00007543"/>
    </source>
</evidence>
<dbReference type="Pfam" id="PF02322">
    <property type="entry name" value="Cyt_bd_oxida_II"/>
    <property type="match status" value="1"/>
</dbReference>
<comment type="subcellular location">
    <subcellularLocation>
        <location evidence="1">Cell membrane</location>
        <topology evidence="1">Multi-pass membrane protein</topology>
    </subcellularLocation>
</comment>
<dbReference type="EMBL" id="MDTQ01000001">
    <property type="protein sequence ID" value="ODC04190.1"/>
    <property type="molecule type" value="Genomic_DNA"/>
</dbReference>
<dbReference type="RefSeq" id="WP_068999107.1">
    <property type="nucleotide sequence ID" value="NZ_MDTQ01000001.1"/>
</dbReference>
<keyword evidence="3" id="KW-0813">Transport</keyword>
<dbReference type="NCBIfam" id="TIGR00203">
    <property type="entry name" value="cydB"/>
    <property type="match status" value="1"/>
</dbReference>
<dbReference type="STRING" id="197479.BFW38_12280"/>
<dbReference type="PANTHER" id="PTHR43141:SF5">
    <property type="entry name" value="CYTOCHROME BD-I UBIQUINOL OXIDASE SUBUNIT 2"/>
    <property type="match status" value="1"/>
</dbReference>
<evidence type="ECO:0000256" key="12">
    <source>
        <dbReference type="SAM" id="Phobius"/>
    </source>
</evidence>
<sequence>MILDYETLKLIWWVLIGVLLIGFAVTDGMDMGSMILMPFLGRTDNERRTMINTIAPHWDGNQVWFITAGGAIFAAWPMVYATAFSGFYMAMLLTLFALFFRPVGFDYRSKLENSRWRNAWDWALFGGSLVPALVFGVAFGNLLQGVPFQFDDLMRPTYVGNFWQLLNPYGLLAGILSIAMLAMHGGTWMMARADQAVAERARVAVILLALVVLVLFALGGLWLWMGEFGFRIESVIDGNAYPNPLNKDVVADGIAWIGNFDRHPSFWIAPMLGLFSALVVALLALARRPALALIMSSLTIAGVITTAGFAMFPFIMPSSLVPSDSLTLWDATSSLLTLKIMFWVAIVMVPIILAYTTWAYVKMWRRISVRDIEENAHALY</sequence>
<keyword evidence="6 12" id="KW-0812">Transmembrane</keyword>
<evidence type="ECO:0000256" key="1">
    <source>
        <dbReference type="ARBA" id="ARBA00004651"/>
    </source>
</evidence>
<evidence type="ECO:0000313" key="13">
    <source>
        <dbReference type="EMBL" id="ODC04190.1"/>
    </source>
</evidence>
<dbReference type="OrthoDB" id="9776710at2"/>
<dbReference type="GO" id="GO:0046872">
    <property type="term" value="F:metal ion binding"/>
    <property type="evidence" value="ECO:0007669"/>
    <property type="project" value="UniProtKB-KW"/>
</dbReference>
<feature type="transmembrane region" description="Helical" evidence="12">
    <location>
        <begin position="162"/>
        <end position="182"/>
    </location>
</feature>
<evidence type="ECO:0000256" key="3">
    <source>
        <dbReference type="ARBA" id="ARBA00022448"/>
    </source>
</evidence>
<dbReference type="GO" id="GO:0009055">
    <property type="term" value="F:electron transfer activity"/>
    <property type="evidence" value="ECO:0007669"/>
    <property type="project" value="TreeGrafter"/>
</dbReference>
<keyword evidence="8" id="KW-0249">Electron transport</keyword>
<keyword evidence="9 12" id="KW-1133">Transmembrane helix</keyword>
<evidence type="ECO:0000256" key="11">
    <source>
        <dbReference type="ARBA" id="ARBA00023136"/>
    </source>
</evidence>
<evidence type="ECO:0000256" key="4">
    <source>
        <dbReference type="ARBA" id="ARBA00022475"/>
    </source>
</evidence>
<evidence type="ECO:0000256" key="9">
    <source>
        <dbReference type="ARBA" id="ARBA00022989"/>
    </source>
</evidence>
<feature type="transmembrane region" description="Helical" evidence="12">
    <location>
        <begin position="340"/>
        <end position="361"/>
    </location>
</feature>
<dbReference type="Proteomes" id="UP000094291">
    <property type="component" value="Unassembled WGS sequence"/>
</dbReference>
<evidence type="ECO:0000256" key="5">
    <source>
        <dbReference type="ARBA" id="ARBA00022617"/>
    </source>
</evidence>
<proteinExistence type="inferred from homology"/>
<dbReference type="GO" id="GO:0070069">
    <property type="term" value="C:cytochrome complex"/>
    <property type="evidence" value="ECO:0007669"/>
    <property type="project" value="TreeGrafter"/>
</dbReference>
<feature type="transmembrane region" description="Helical" evidence="12">
    <location>
        <begin position="203"/>
        <end position="225"/>
    </location>
</feature>
<comment type="caution">
    <text evidence="13">The sequence shown here is derived from an EMBL/GenBank/DDBJ whole genome shotgun (WGS) entry which is preliminary data.</text>
</comment>
<evidence type="ECO:0000313" key="14">
    <source>
        <dbReference type="Proteomes" id="UP000094291"/>
    </source>
</evidence>
<dbReference type="AlphaFoldDB" id="A0A1E2VB00"/>
<dbReference type="PANTHER" id="PTHR43141">
    <property type="entry name" value="CYTOCHROME BD2 SUBUNIT II"/>
    <property type="match status" value="1"/>
</dbReference>
<feature type="transmembrane region" description="Helical" evidence="12">
    <location>
        <begin position="298"/>
        <end position="320"/>
    </location>
</feature>
<reference evidence="13 14" key="1">
    <citation type="submission" date="2016-08" db="EMBL/GenBank/DDBJ databases">
        <authorList>
            <person name="Seilhamer J.J."/>
        </authorList>
    </citation>
    <scope>NUCLEOTIDE SEQUENCE [LARGE SCALE GENOMIC DNA]</scope>
    <source>
        <strain evidence="13 14">PH27A</strain>
    </source>
</reference>
<dbReference type="InterPro" id="IPR003317">
    <property type="entry name" value="Cyt-d_oxidase_su2"/>
</dbReference>
<keyword evidence="14" id="KW-1185">Reference proteome</keyword>
<feature type="transmembrane region" description="Helical" evidence="12">
    <location>
        <begin position="87"/>
        <end position="107"/>
    </location>
</feature>
<dbReference type="GO" id="GO:0005886">
    <property type="term" value="C:plasma membrane"/>
    <property type="evidence" value="ECO:0007669"/>
    <property type="project" value="UniProtKB-SubCell"/>
</dbReference>
<keyword evidence="5" id="KW-0349">Heme</keyword>
<keyword evidence="11 12" id="KW-0472">Membrane</keyword>
<dbReference type="GO" id="GO:0016682">
    <property type="term" value="F:oxidoreductase activity, acting on diphenols and related substances as donors, oxygen as acceptor"/>
    <property type="evidence" value="ECO:0007669"/>
    <property type="project" value="TreeGrafter"/>
</dbReference>
<feature type="transmembrane region" description="Helical" evidence="12">
    <location>
        <begin position="12"/>
        <end position="41"/>
    </location>
</feature>
<feature type="transmembrane region" description="Helical" evidence="12">
    <location>
        <begin position="266"/>
        <end position="286"/>
    </location>
</feature>
<evidence type="ECO:0000256" key="8">
    <source>
        <dbReference type="ARBA" id="ARBA00022982"/>
    </source>
</evidence>
<feature type="transmembrane region" description="Helical" evidence="12">
    <location>
        <begin position="62"/>
        <end position="81"/>
    </location>
</feature>
<accession>A0A1E2VB00</accession>
<organism evidence="13 14">
    <name type="scientific">Terasakiispira papahanaumokuakeensis</name>
    <dbReference type="NCBI Taxonomy" id="197479"/>
    <lineage>
        <taxon>Bacteria</taxon>
        <taxon>Pseudomonadati</taxon>
        <taxon>Pseudomonadota</taxon>
        <taxon>Gammaproteobacteria</taxon>
        <taxon>Oceanospirillales</taxon>
        <taxon>Terasakiispira</taxon>
    </lineage>
</organism>
<feature type="transmembrane region" description="Helical" evidence="12">
    <location>
        <begin position="119"/>
        <end position="142"/>
    </location>
</feature>
<gene>
    <name evidence="13" type="ORF">BFW38_12280</name>
</gene>